<dbReference type="Proteomes" id="UP000050482">
    <property type="component" value="Unassembled WGS sequence"/>
</dbReference>
<dbReference type="NCBIfam" id="TIGR01777">
    <property type="entry name" value="yfcH"/>
    <property type="match status" value="1"/>
</dbReference>
<dbReference type="Gene3D" id="3.40.50.720">
    <property type="entry name" value="NAD(P)-binding Rossmann-like Domain"/>
    <property type="match status" value="1"/>
</dbReference>
<evidence type="ECO:0000259" key="3">
    <source>
        <dbReference type="Pfam" id="PF08338"/>
    </source>
</evidence>
<name>A0A0P9ETJ2_9BACL</name>
<feature type="domain" description="NAD-dependent epimerase/dehydratase" evidence="2">
    <location>
        <begin position="4"/>
        <end position="215"/>
    </location>
</feature>
<dbReference type="EMBL" id="LJCO01000082">
    <property type="protein sequence ID" value="KPV42156.1"/>
    <property type="molecule type" value="Genomic_DNA"/>
</dbReference>
<dbReference type="AlphaFoldDB" id="A0A0P9ETJ2"/>
<evidence type="ECO:0000259" key="2">
    <source>
        <dbReference type="Pfam" id="PF01370"/>
    </source>
</evidence>
<dbReference type="InterPro" id="IPR001509">
    <property type="entry name" value="Epimerase_deHydtase"/>
</dbReference>
<organism evidence="4 5">
    <name type="scientific">Alicyclobacillus ferrooxydans</name>
    <dbReference type="NCBI Taxonomy" id="471514"/>
    <lineage>
        <taxon>Bacteria</taxon>
        <taxon>Bacillati</taxon>
        <taxon>Bacillota</taxon>
        <taxon>Bacilli</taxon>
        <taxon>Bacillales</taxon>
        <taxon>Alicyclobacillaceae</taxon>
        <taxon>Alicyclobacillus</taxon>
    </lineage>
</organism>
<sequence>MDMCIFGGSGLIGQSLAAAVEKSGHHAWVMSRNSGPVEYGTVHTYSLGTLRKDIEALPVTGPYAIVNLAGESISGGRWTQNRRRSIRQSRIELTRALSGAIASLDRMPEVFVSGSAVGYYGSSETATFVEDSAPGTGFLPEVTMGWEQAAENAAKQTRVVLLRTGVVLSLHGGALPPMVTPYRLFAGGRVGSGRQWVSWIHIADVVGIIQFCIANRQISGPVNVTAPNPVRMDEFGRLIGAVLHRPHWFPVPALMMRLLFGSMSEIILEGQRVLPEVVQHSGYEFQFQDPQVALADLLRGV</sequence>
<keyword evidence="5" id="KW-1185">Reference proteome</keyword>
<reference evidence="4 5" key="1">
    <citation type="submission" date="2015-09" db="EMBL/GenBank/DDBJ databases">
        <title>Draft genome sequence of Alicyclobacillus ferrooxydans DSM 22381.</title>
        <authorList>
            <person name="Hemp J."/>
        </authorList>
    </citation>
    <scope>NUCLEOTIDE SEQUENCE [LARGE SCALE GENOMIC DNA]</scope>
    <source>
        <strain evidence="4 5">TC-34</strain>
    </source>
</reference>
<evidence type="ECO:0000313" key="5">
    <source>
        <dbReference type="Proteomes" id="UP000050482"/>
    </source>
</evidence>
<evidence type="ECO:0000256" key="1">
    <source>
        <dbReference type="ARBA" id="ARBA00009353"/>
    </source>
</evidence>
<comment type="caution">
    <text evidence="4">The sequence shown here is derived from an EMBL/GenBank/DDBJ whole genome shotgun (WGS) entry which is preliminary data.</text>
</comment>
<dbReference type="Pfam" id="PF08338">
    <property type="entry name" value="DUF1731"/>
    <property type="match status" value="1"/>
</dbReference>
<dbReference type="PANTHER" id="PTHR11092">
    <property type="entry name" value="SUGAR NUCLEOTIDE EPIMERASE RELATED"/>
    <property type="match status" value="1"/>
</dbReference>
<protein>
    <recommendedName>
        <fullName evidence="6">Epimerase</fullName>
    </recommendedName>
</protein>
<dbReference type="Pfam" id="PF01370">
    <property type="entry name" value="Epimerase"/>
    <property type="match status" value="1"/>
</dbReference>
<evidence type="ECO:0008006" key="6">
    <source>
        <dbReference type="Google" id="ProtNLM"/>
    </source>
</evidence>
<proteinExistence type="inferred from homology"/>
<dbReference type="InterPro" id="IPR036291">
    <property type="entry name" value="NAD(P)-bd_dom_sf"/>
</dbReference>
<dbReference type="STRING" id="471514.AN477_19125"/>
<evidence type="ECO:0000313" key="4">
    <source>
        <dbReference type="EMBL" id="KPV42156.1"/>
    </source>
</evidence>
<gene>
    <name evidence="4" type="ORF">AN477_19125</name>
</gene>
<comment type="similarity">
    <text evidence="1">Belongs to the NAD(P)-dependent epimerase/dehydratase family. SDR39U1 subfamily.</text>
</comment>
<dbReference type="PANTHER" id="PTHR11092:SF0">
    <property type="entry name" value="EPIMERASE FAMILY PROTEIN SDR39U1"/>
    <property type="match status" value="1"/>
</dbReference>
<dbReference type="SUPFAM" id="SSF51735">
    <property type="entry name" value="NAD(P)-binding Rossmann-fold domains"/>
    <property type="match status" value="1"/>
</dbReference>
<dbReference type="PATRIC" id="fig|471514.4.peg.1512"/>
<dbReference type="InterPro" id="IPR010099">
    <property type="entry name" value="SDR39U1"/>
</dbReference>
<feature type="domain" description="DUF1731" evidence="3">
    <location>
        <begin position="251"/>
        <end position="297"/>
    </location>
</feature>
<dbReference type="RefSeq" id="WP_054970785.1">
    <property type="nucleotide sequence ID" value="NZ_LJCO01000082.1"/>
</dbReference>
<dbReference type="InterPro" id="IPR013549">
    <property type="entry name" value="DUF1731"/>
</dbReference>
<accession>A0A0P9ETJ2</accession>